<gene>
    <name evidence="8" type="ORF">CWD77_03400</name>
</gene>
<dbReference type="Gene3D" id="1.20.1640.10">
    <property type="entry name" value="Multidrug efflux transporter AcrB transmembrane domain"/>
    <property type="match status" value="2"/>
</dbReference>
<reference evidence="8 9" key="1">
    <citation type="submission" date="2017-11" db="EMBL/GenBank/DDBJ databases">
        <title>Rhodohalobacter 15182 sp. nov., isolated from a salt lake.</title>
        <authorList>
            <person name="Han S."/>
        </authorList>
    </citation>
    <scope>NUCLEOTIDE SEQUENCE [LARGE SCALE GENOMIC DNA]</scope>
    <source>
        <strain evidence="8 9">15182</strain>
    </source>
</reference>
<feature type="domain" description="SSD" evidence="7">
    <location>
        <begin position="244"/>
        <end position="366"/>
    </location>
</feature>
<keyword evidence="5 6" id="KW-0472">Membrane</keyword>
<dbReference type="EMBL" id="PISP01000001">
    <property type="protein sequence ID" value="PKD44524.1"/>
    <property type="molecule type" value="Genomic_DNA"/>
</dbReference>
<dbReference type="InterPro" id="IPR050545">
    <property type="entry name" value="Mycobact_MmpL"/>
</dbReference>
<feature type="transmembrane region" description="Helical" evidence="6">
    <location>
        <begin position="630"/>
        <end position="652"/>
    </location>
</feature>
<evidence type="ECO:0000256" key="5">
    <source>
        <dbReference type="ARBA" id="ARBA00023136"/>
    </source>
</evidence>
<comment type="caution">
    <text evidence="8">The sequence shown here is derived from an EMBL/GenBank/DDBJ whole genome shotgun (WGS) entry which is preliminary data.</text>
</comment>
<dbReference type="PANTHER" id="PTHR33406">
    <property type="entry name" value="MEMBRANE PROTEIN MJ1562-RELATED"/>
    <property type="match status" value="1"/>
</dbReference>
<feature type="transmembrane region" description="Helical" evidence="6">
    <location>
        <begin position="309"/>
        <end position="331"/>
    </location>
</feature>
<evidence type="ECO:0000259" key="7">
    <source>
        <dbReference type="PROSITE" id="PS50156"/>
    </source>
</evidence>
<dbReference type="SUPFAM" id="SSF82866">
    <property type="entry name" value="Multidrug efflux transporter AcrB transmembrane domain"/>
    <property type="match status" value="2"/>
</dbReference>
<comment type="subcellular location">
    <subcellularLocation>
        <location evidence="1">Cell membrane</location>
        <topology evidence="1">Multi-pass membrane protein</topology>
    </subcellularLocation>
</comment>
<feature type="transmembrane region" description="Helical" evidence="6">
    <location>
        <begin position="600"/>
        <end position="623"/>
    </location>
</feature>
<organism evidence="8 9">
    <name type="scientific">Rhodohalobacter barkolensis</name>
    <dbReference type="NCBI Taxonomy" id="2053187"/>
    <lineage>
        <taxon>Bacteria</taxon>
        <taxon>Pseudomonadati</taxon>
        <taxon>Balneolota</taxon>
        <taxon>Balneolia</taxon>
        <taxon>Balneolales</taxon>
        <taxon>Balneolaceae</taxon>
        <taxon>Rhodohalobacter</taxon>
    </lineage>
</organism>
<dbReference type="AlphaFoldDB" id="A0A2N0VK40"/>
<dbReference type="Pfam" id="PF03176">
    <property type="entry name" value="MMPL"/>
    <property type="match status" value="2"/>
</dbReference>
<dbReference type="InterPro" id="IPR000731">
    <property type="entry name" value="SSD"/>
</dbReference>
<evidence type="ECO:0000256" key="2">
    <source>
        <dbReference type="ARBA" id="ARBA00022475"/>
    </source>
</evidence>
<feature type="transmembrane region" description="Helical" evidence="6">
    <location>
        <begin position="704"/>
        <end position="724"/>
    </location>
</feature>
<evidence type="ECO:0000313" key="8">
    <source>
        <dbReference type="EMBL" id="PKD44524.1"/>
    </source>
</evidence>
<keyword evidence="3 6" id="KW-0812">Transmembrane</keyword>
<protein>
    <recommendedName>
        <fullName evidence="7">SSD domain-containing protein</fullName>
    </recommendedName>
</protein>
<feature type="transmembrane region" description="Helical" evidence="6">
    <location>
        <begin position="343"/>
        <end position="364"/>
    </location>
</feature>
<dbReference type="InterPro" id="IPR004869">
    <property type="entry name" value="MMPL_dom"/>
</dbReference>
<dbReference type="OrthoDB" id="9805018at2"/>
<feature type="transmembrane region" description="Helical" evidence="6">
    <location>
        <begin position="241"/>
        <end position="261"/>
    </location>
</feature>
<dbReference type="PANTHER" id="PTHR33406:SF12">
    <property type="entry name" value="BLR2997 PROTEIN"/>
    <property type="match status" value="1"/>
</dbReference>
<dbReference type="PROSITE" id="PS50156">
    <property type="entry name" value="SSD"/>
    <property type="match status" value="1"/>
</dbReference>
<evidence type="ECO:0000256" key="3">
    <source>
        <dbReference type="ARBA" id="ARBA00022692"/>
    </source>
</evidence>
<sequence>MKRFGEIILAHPKSVLFGLTVILFISIFPASNIRTDFNLEGFYPEDDPVIADYEKLEEEFGRDDNSIIIGFQSDSLFSGKVLTDLNNITEQFREIDYLNEVISILDAQEIKSIEGDLSFDPYFDLTEFPQNDDFSEIRKNITQDPFLTGTLINETGNATAIVLRINEEENTFFNRNDIIGSVNEVLADYRSDYEFHISGIPYFRNQYVNLLNGEIVMYIAISSILIILLLWYIYRTIWGVLFPMVIVWSTLLLTVAIIQLTGGYLEIMSSTIAPILLCVGVADAIHMISKYDDARESGFSKHNSIIEMLMTLGSATFLTSVTTAIGFATLMTSTVMPMRRFGIYTALGVLLAYVITIFFLPVILSRLKSKRIFDEKTGSFYPLLQKWLYKISSLNRLNYRKVVVFGLLTTILFSIGITKIDVNGKVFDDVSDDTELMQDSYFFTDNIAPQFPMEFLINTGEPEGVISSDLLKRVAQFEEKLLEYPEIHKVAGLHTLIKEVHRVLSEKEREPGIELSLPDSDSAIAQYILLMEINEADELYNLVDFDYRKLRITAQTEDAGSKRINEIRDEFRSEMETLFPNEEVTVTGTTILSADLTDKIVYSLAWSILLAVLAITIIMAMLFKSFKMALIALVPNLIPLIIVGGVMGFAGVDIKPSTAVIFTIALGIAVDDSIHYLARFRIEYLRRKAMFPSLTATTVRTGRAIVVTSLILVAGFGTLITSAFTSTAMMGILVCTTIVGALLADLFVLPSLFYWLKPKLKI</sequence>
<keyword evidence="4 6" id="KW-1133">Transmembrane helix</keyword>
<proteinExistence type="predicted"/>
<dbReference type="Proteomes" id="UP000233398">
    <property type="component" value="Unassembled WGS sequence"/>
</dbReference>
<evidence type="ECO:0000256" key="1">
    <source>
        <dbReference type="ARBA" id="ARBA00004651"/>
    </source>
</evidence>
<feature type="transmembrane region" description="Helical" evidence="6">
    <location>
        <begin position="267"/>
        <end position="288"/>
    </location>
</feature>
<feature type="transmembrane region" description="Helical" evidence="6">
    <location>
        <begin position="399"/>
        <end position="417"/>
    </location>
</feature>
<evidence type="ECO:0000256" key="6">
    <source>
        <dbReference type="SAM" id="Phobius"/>
    </source>
</evidence>
<feature type="transmembrane region" description="Helical" evidence="6">
    <location>
        <begin position="215"/>
        <end position="234"/>
    </location>
</feature>
<accession>A0A2N0VK40</accession>
<name>A0A2N0VK40_9BACT</name>
<evidence type="ECO:0000313" key="9">
    <source>
        <dbReference type="Proteomes" id="UP000233398"/>
    </source>
</evidence>
<evidence type="ECO:0000256" key="4">
    <source>
        <dbReference type="ARBA" id="ARBA00022989"/>
    </source>
</evidence>
<dbReference type="RefSeq" id="WP_101071815.1">
    <property type="nucleotide sequence ID" value="NZ_PISP01000001.1"/>
</dbReference>
<keyword evidence="2" id="KW-1003">Cell membrane</keyword>
<feature type="transmembrane region" description="Helical" evidence="6">
    <location>
        <begin position="658"/>
        <end position="678"/>
    </location>
</feature>
<dbReference type="GO" id="GO:0005886">
    <property type="term" value="C:plasma membrane"/>
    <property type="evidence" value="ECO:0007669"/>
    <property type="project" value="UniProtKB-SubCell"/>
</dbReference>
<feature type="transmembrane region" description="Helical" evidence="6">
    <location>
        <begin position="730"/>
        <end position="756"/>
    </location>
</feature>
<keyword evidence="9" id="KW-1185">Reference proteome</keyword>